<feature type="region of interest" description="Disordered" evidence="1">
    <location>
        <begin position="401"/>
        <end position="434"/>
    </location>
</feature>
<evidence type="ECO:0000313" key="4">
    <source>
        <dbReference type="Proteomes" id="UP000276103"/>
    </source>
</evidence>
<gene>
    <name evidence="3" type="ORF">DSM107003_04340</name>
</gene>
<reference evidence="3 4" key="1">
    <citation type="journal article" date="2019" name="Genome Biol. Evol.">
        <title>Day and night: Metabolic profiles and evolutionary relationships of six axenic non-marine cyanobacteria.</title>
        <authorList>
            <person name="Will S.E."/>
            <person name="Henke P."/>
            <person name="Boedeker C."/>
            <person name="Huang S."/>
            <person name="Brinkmann H."/>
            <person name="Rohde M."/>
            <person name="Jarek M."/>
            <person name="Friedl T."/>
            <person name="Seufert S."/>
            <person name="Schumacher M."/>
            <person name="Overmann J."/>
            <person name="Neumann-Schaal M."/>
            <person name="Petersen J."/>
        </authorList>
    </citation>
    <scope>NUCLEOTIDE SEQUENCE [LARGE SCALE GENOMIC DNA]</scope>
    <source>
        <strain evidence="3 4">SAG 1403-4b</strain>
    </source>
</reference>
<sequence>MLKPLLLSGWFRVQPFLKYVVVVILIAPFIGVSVYSTSAKQSQVAKINSGLKQSDSMTQEQVVAKEPNLQVGRVNFLGTRLESMLVNKPISEERQLLLADKIDSGALKANNLSSGDVAASDILAVVKKANLAKVPVSQADLIQKLKDAKVQALQGEGDSLVSKSMGTQALATTNITSSIRESQPSSITEIPVNSQPDDLEAIPDDPMGSPHPIPWKWIMMTQEAIGGKGGSGVRYYRSVPVVSPDGRYAVYSRVQLEVNPEMYNSRVTSLLFIEDKQTKSLRVMAATSQPIDPLLKQTVGSEEIDHQGKIGVLVPVSWSEKGDRFLARKFVGIFNTADVTDHALIWDRQQNQTQTVAPPQEENEHEKIAILLGWSKKQPDHALFRTGELGAENWPLVQVSSDGKSVNVSTDGDQPVTFGERDPQVWAEPQVASR</sequence>
<dbReference type="OrthoDB" id="420905at2"/>
<keyword evidence="2" id="KW-0472">Membrane</keyword>
<keyword evidence="2" id="KW-0812">Transmembrane</keyword>
<protein>
    <submittedName>
        <fullName evidence="3">Uncharacterized protein</fullName>
    </submittedName>
</protein>
<feature type="compositionally biased region" description="Polar residues" evidence="1">
    <location>
        <begin position="401"/>
        <end position="412"/>
    </location>
</feature>
<evidence type="ECO:0000256" key="2">
    <source>
        <dbReference type="SAM" id="Phobius"/>
    </source>
</evidence>
<comment type="caution">
    <text evidence="3">The sequence shown here is derived from an EMBL/GenBank/DDBJ whole genome shotgun (WGS) entry which is preliminary data.</text>
</comment>
<name>A0A433V1B3_ANAVA</name>
<proteinExistence type="predicted"/>
<evidence type="ECO:0000256" key="1">
    <source>
        <dbReference type="SAM" id="MobiDB-lite"/>
    </source>
</evidence>
<dbReference type="Proteomes" id="UP000276103">
    <property type="component" value="Unassembled WGS sequence"/>
</dbReference>
<dbReference type="RefSeq" id="WP_127052014.1">
    <property type="nucleotide sequence ID" value="NZ_RSCM01000001.1"/>
</dbReference>
<keyword evidence="4" id="KW-1185">Reference proteome</keyword>
<organism evidence="3 4">
    <name type="scientific">Trichormus variabilis SAG 1403-4b</name>
    <dbReference type="NCBI Taxonomy" id="447716"/>
    <lineage>
        <taxon>Bacteria</taxon>
        <taxon>Bacillati</taxon>
        <taxon>Cyanobacteriota</taxon>
        <taxon>Cyanophyceae</taxon>
        <taxon>Nostocales</taxon>
        <taxon>Nostocaceae</taxon>
        <taxon>Trichormus</taxon>
    </lineage>
</organism>
<dbReference type="EMBL" id="RSCM01000001">
    <property type="protein sequence ID" value="RUS99850.1"/>
    <property type="molecule type" value="Genomic_DNA"/>
</dbReference>
<evidence type="ECO:0000313" key="3">
    <source>
        <dbReference type="EMBL" id="RUS99850.1"/>
    </source>
</evidence>
<accession>A0A433V1B3</accession>
<dbReference type="AlphaFoldDB" id="A0A433V1B3"/>
<feature type="transmembrane region" description="Helical" evidence="2">
    <location>
        <begin position="16"/>
        <end position="36"/>
    </location>
</feature>
<keyword evidence="2" id="KW-1133">Transmembrane helix</keyword>